<sequence>MVGKEGHVEKELNFIIEEPLKVVSEELADKKDTGADEIELGPISEHVGKNEDKKWGYMDNVDKGQVSKKSWVGILNESMNDAKGFTSSDCEEAFSEGENERDFYEDLESKKG</sequence>
<name>A0ABR2RES3_9ROSI</name>
<keyword evidence="2" id="KW-1185">Reference proteome</keyword>
<organism evidence="1 2">
    <name type="scientific">Hibiscus sabdariffa</name>
    <name type="common">roselle</name>
    <dbReference type="NCBI Taxonomy" id="183260"/>
    <lineage>
        <taxon>Eukaryota</taxon>
        <taxon>Viridiplantae</taxon>
        <taxon>Streptophyta</taxon>
        <taxon>Embryophyta</taxon>
        <taxon>Tracheophyta</taxon>
        <taxon>Spermatophyta</taxon>
        <taxon>Magnoliopsida</taxon>
        <taxon>eudicotyledons</taxon>
        <taxon>Gunneridae</taxon>
        <taxon>Pentapetalae</taxon>
        <taxon>rosids</taxon>
        <taxon>malvids</taxon>
        <taxon>Malvales</taxon>
        <taxon>Malvaceae</taxon>
        <taxon>Malvoideae</taxon>
        <taxon>Hibiscus</taxon>
    </lineage>
</organism>
<comment type="caution">
    <text evidence="1">The sequence shown here is derived from an EMBL/GenBank/DDBJ whole genome shotgun (WGS) entry which is preliminary data.</text>
</comment>
<proteinExistence type="predicted"/>
<evidence type="ECO:0000313" key="1">
    <source>
        <dbReference type="EMBL" id="KAK9011360.1"/>
    </source>
</evidence>
<reference evidence="1 2" key="1">
    <citation type="journal article" date="2024" name="G3 (Bethesda)">
        <title>Genome assembly of Hibiscus sabdariffa L. provides insights into metabolisms of medicinal natural products.</title>
        <authorList>
            <person name="Kim T."/>
        </authorList>
    </citation>
    <scope>NUCLEOTIDE SEQUENCE [LARGE SCALE GENOMIC DNA]</scope>
    <source>
        <strain evidence="1">TK-2024</strain>
        <tissue evidence="1">Old leaves</tissue>
    </source>
</reference>
<evidence type="ECO:0000313" key="2">
    <source>
        <dbReference type="Proteomes" id="UP001396334"/>
    </source>
</evidence>
<gene>
    <name evidence="1" type="ORF">V6N11_044212</name>
</gene>
<protein>
    <submittedName>
        <fullName evidence="1">Uncharacterized protein</fullName>
    </submittedName>
</protein>
<dbReference type="Proteomes" id="UP001396334">
    <property type="component" value="Unassembled WGS sequence"/>
</dbReference>
<dbReference type="EMBL" id="JBBPBN010000023">
    <property type="protein sequence ID" value="KAK9011360.1"/>
    <property type="molecule type" value="Genomic_DNA"/>
</dbReference>
<accession>A0ABR2RES3</accession>